<dbReference type="Proteomes" id="UP000050934">
    <property type="component" value="Unassembled WGS sequence"/>
</dbReference>
<gene>
    <name evidence="1" type="ORF">IV45_GL000463</name>
</gene>
<dbReference type="OrthoDB" id="5881184at2"/>
<sequence length="236" mass="26500">MDERHLSKRLQAVADLVPDNARLADIGSDHAYLPAALLLADKIKYAVAGEVAKGPFENEKAEINKLQMQDCLIPRLADGLDAIENDDHIDTVVIAGMGGSLIEEILDRGQDKLAGVKHLILQPNIGEYRLRKWLMEHHFQIMHEELLADEGHRYEIILAEPSICPVRYNQRELLFGPLLLEHQGPLFDAKWQSEAGRLEQALTQMAKAQSQDTQRKEQLQAKLNLIKGVIGNDHGE</sequence>
<dbReference type="PIRSF" id="PIRSF018637">
    <property type="entry name" value="TrmK"/>
    <property type="match status" value="1"/>
</dbReference>
<dbReference type="Pfam" id="PF04816">
    <property type="entry name" value="TrmK"/>
    <property type="match status" value="1"/>
</dbReference>
<evidence type="ECO:0000313" key="2">
    <source>
        <dbReference type="Proteomes" id="UP000050934"/>
    </source>
</evidence>
<dbReference type="InterPro" id="IPR029063">
    <property type="entry name" value="SAM-dependent_MTases_sf"/>
</dbReference>
<comment type="caution">
    <text evidence="1">The sequence shown here is derived from an EMBL/GenBank/DDBJ whole genome shotgun (WGS) entry which is preliminary data.</text>
</comment>
<keyword evidence="2" id="KW-1185">Reference proteome</keyword>
<dbReference type="PANTHER" id="PTHR38451">
    <property type="entry name" value="TRNA (ADENINE(22)-N(1))-METHYLTRANSFERASE"/>
    <property type="match status" value="1"/>
</dbReference>
<dbReference type="EMBL" id="JQBW01000009">
    <property type="protein sequence ID" value="KRN58836.1"/>
    <property type="molecule type" value="Genomic_DNA"/>
</dbReference>
<accession>A0A0R2IA87</accession>
<dbReference type="STRING" id="396268.IV45_GL000463"/>
<dbReference type="GO" id="GO:0160105">
    <property type="term" value="F:tRNA (adenine(22)-N1)-methyltransferase activity"/>
    <property type="evidence" value="ECO:0007669"/>
    <property type="project" value="InterPro"/>
</dbReference>
<dbReference type="RefSeq" id="WP_057741072.1">
    <property type="nucleotide sequence ID" value="NZ_JQBW01000009.1"/>
</dbReference>
<dbReference type="Gene3D" id="1.10.287.1890">
    <property type="match status" value="1"/>
</dbReference>
<dbReference type="PATRIC" id="fig|396268.3.peg.470"/>
<dbReference type="PANTHER" id="PTHR38451:SF1">
    <property type="entry name" value="TRNA (ADENINE(22)-N(1))-METHYLTRANSFERASE"/>
    <property type="match status" value="1"/>
</dbReference>
<organism evidence="1 2">
    <name type="scientific">Limosilactobacillus secaliphilus</name>
    <dbReference type="NCBI Taxonomy" id="396268"/>
    <lineage>
        <taxon>Bacteria</taxon>
        <taxon>Bacillati</taxon>
        <taxon>Bacillota</taxon>
        <taxon>Bacilli</taxon>
        <taxon>Lactobacillales</taxon>
        <taxon>Lactobacillaceae</taxon>
        <taxon>Limosilactobacillus</taxon>
    </lineage>
</organism>
<proteinExistence type="predicted"/>
<reference evidence="1 2" key="1">
    <citation type="journal article" date="2015" name="Genome Announc.">
        <title>Expanding the biotechnology potential of lactobacilli through comparative genomics of 213 strains and associated genera.</title>
        <authorList>
            <person name="Sun Z."/>
            <person name="Harris H.M."/>
            <person name="McCann A."/>
            <person name="Guo C."/>
            <person name="Argimon S."/>
            <person name="Zhang W."/>
            <person name="Yang X."/>
            <person name="Jeffery I.B."/>
            <person name="Cooney J.C."/>
            <person name="Kagawa T.F."/>
            <person name="Liu W."/>
            <person name="Song Y."/>
            <person name="Salvetti E."/>
            <person name="Wrobel A."/>
            <person name="Rasinkangas P."/>
            <person name="Parkhill J."/>
            <person name="Rea M.C."/>
            <person name="O'Sullivan O."/>
            <person name="Ritari J."/>
            <person name="Douillard F.P."/>
            <person name="Paul Ross R."/>
            <person name="Yang R."/>
            <person name="Briner A.E."/>
            <person name="Felis G.E."/>
            <person name="de Vos W.M."/>
            <person name="Barrangou R."/>
            <person name="Klaenhammer T.R."/>
            <person name="Caufield P.W."/>
            <person name="Cui Y."/>
            <person name="Zhang H."/>
            <person name="O'Toole P.W."/>
        </authorList>
    </citation>
    <scope>NUCLEOTIDE SEQUENCE [LARGE SCALE GENOMIC DNA]</scope>
    <source>
        <strain evidence="1 2">DSM 17896</strain>
    </source>
</reference>
<protein>
    <recommendedName>
        <fullName evidence="3">SAM-dependent methyltransferase</fullName>
    </recommendedName>
</protein>
<dbReference type="SUPFAM" id="SSF53335">
    <property type="entry name" value="S-adenosyl-L-methionine-dependent methyltransferases"/>
    <property type="match status" value="1"/>
</dbReference>
<evidence type="ECO:0000313" key="1">
    <source>
        <dbReference type="EMBL" id="KRN58836.1"/>
    </source>
</evidence>
<evidence type="ECO:0008006" key="3">
    <source>
        <dbReference type="Google" id="ProtNLM"/>
    </source>
</evidence>
<dbReference type="AlphaFoldDB" id="A0A0R2IA87"/>
<name>A0A0R2IA87_9LACO</name>
<dbReference type="InterPro" id="IPR006901">
    <property type="entry name" value="TrmK"/>
</dbReference>
<dbReference type="Gene3D" id="3.40.50.150">
    <property type="entry name" value="Vaccinia Virus protein VP39"/>
    <property type="match status" value="1"/>
</dbReference>